<dbReference type="RefSeq" id="WP_160891171.1">
    <property type="nucleotide sequence ID" value="NZ_WUMU01000001.1"/>
</dbReference>
<dbReference type="GO" id="GO:0016740">
    <property type="term" value="F:transferase activity"/>
    <property type="evidence" value="ECO:0007669"/>
    <property type="project" value="UniProtKB-KW"/>
</dbReference>
<evidence type="ECO:0000259" key="1">
    <source>
        <dbReference type="Pfam" id="PF01636"/>
    </source>
</evidence>
<dbReference type="InterPro" id="IPR002575">
    <property type="entry name" value="Aminoglycoside_PTrfase"/>
</dbReference>
<dbReference type="Gene3D" id="3.90.1200.10">
    <property type="match status" value="1"/>
</dbReference>
<reference evidence="2 3" key="1">
    <citation type="submission" date="2019-12" db="EMBL/GenBank/DDBJ databases">
        <authorList>
            <person name="Li M."/>
        </authorList>
    </citation>
    <scope>NUCLEOTIDE SEQUENCE [LARGE SCALE GENOMIC DNA]</scope>
    <source>
        <strain evidence="2 3">GBMRC 2024</strain>
    </source>
</reference>
<keyword evidence="2" id="KW-0808">Transferase</keyword>
<keyword evidence="3" id="KW-1185">Reference proteome</keyword>
<protein>
    <submittedName>
        <fullName evidence="2">Phosphotransferase</fullName>
    </submittedName>
</protein>
<evidence type="ECO:0000313" key="2">
    <source>
        <dbReference type="EMBL" id="MXN16654.1"/>
    </source>
</evidence>
<evidence type="ECO:0000313" key="3">
    <source>
        <dbReference type="Proteomes" id="UP000477911"/>
    </source>
</evidence>
<organism evidence="2 3">
    <name type="scientific">Pseudooceanicola albus</name>
    <dbReference type="NCBI Taxonomy" id="2692189"/>
    <lineage>
        <taxon>Bacteria</taxon>
        <taxon>Pseudomonadati</taxon>
        <taxon>Pseudomonadota</taxon>
        <taxon>Alphaproteobacteria</taxon>
        <taxon>Rhodobacterales</taxon>
        <taxon>Paracoccaceae</taxon>
        <taxon>Pseudooceanicola</taxon>
    </lineage>
</organism>
<dbReference type="Proteomes" id="UP000477911">
    <property type="component" value="Unassembled WGS sequence"/>
</dbReference>
<proteinExistence type="predicted"/>
<name>A0A6L7FX02_9RHOB</name>
<dbReference type="InterPro" id="IPR011009">
    <property type="entry name" value="Kinase-like_dom_sf"/>
</dbReference>
<dbReference type="Pfam" id="PF01636">
    <property type="entry name" value="APH"/>
    <property type="match status" value="1"/>
</dbReference>
<dbReference type="EMBL" id="WUMU01000001">
    <property type="protein sequence ID" value="MXN16654.1"/>
    <property type="molecule type" value="Genomic_DNA"/>
</dbReference>
<feature type="domain" description="Aminoglycoside phosphotransferase" evidence="1">
    <location>
        <begin position="64"/>
        <end position="257"/>
    </location>
</feature>
<dbReference type="SUPFAM" id="SSF56112">
    <property type="entry name" value="Protein kinase-like (PK-like)"/>
    <property type="match status" value="1"/>
</dbReference>
<comment type="caution">
    <text evidence="2">The sequence shown here is derived from an EMBL/GenBank/DDBJ whole genome shotgun (WGS) entry which is preliminary data.</text>
</comment>
<accession>A0A6L7FX02</accession>
<gene>
    <name evidence="2" type="ORF">GR170_02305</name>
</gene>
<sequence>MSILGEHAPGRHPQEEARARARLEILLAGRGTAGAVLKLVPAQRAVLAGDWQGQACVFHLGLGPEAGLAARFEELRRVRAYMDGGPFRVPEPLALLGAGEASVTAFVAGSSLLAAMWAGDDAARHALQTRAAGWLRAHAAPGERLRPANRRPWRSRAEAGLARQGHPALIAVETQVLRRMHQLSRALRGEGAEWRVSLGHGDFHAGNLLLTPGALWGIDLGGKAVAPVCRDIARFLVHNARRGLLPSGRRRYGVDAGGLEAFASAFGLDAVEREGDLPFFLCHELLARPEHPGLPEARISHAREMAEGLLADLRQRLSV</sequence>
<dbReference type="AlphaFoldDB" id="A0A6L7FX02"/>